<sequence length="224" mass="26920">MIKFKRHFIVIILEVLNNYQRKKLDESNDQEFYSDPKFVYHLDANFRDYLSNVYKNEISDYSTVLDLMSSWDSYLPKEKKYKKVIGHGLNKQELERNKIFDTYWIQNFNLNQEIPLDNESVDYCLMVAAWQYLQYPENLTKEIARILSNQGKFIIAFSNRAFWHKAPNIWTTSNEEERVEYVRKVLITNGFNEPKIIKKFNQPVLNILNFLNKDPFYCLIAIKE</sequence>
<dbReference type="PANTHER" id="PTHR43036:SF2">
    <property type="entry name" value="OS04G0481300 PROTEIN"/>
    <property type="match status" value="1"/>
</dbReference>
<gene>
    <name evidence="2" type="ORF">EU95_0607</name>
</gene>
<feature type="domain" description="Methyltransferase type 11" evidence="1">
    <location>
        <begin position="106"/>
        <end position="155"/>
    </location>
</feature>
<dbReference type="AlphaFoldDB" id="A0A0A2A4B4"/>
<comment type="caution">
    <text evidence="2">The sequence shown here is derived from an EMBL/GenBank/DDBJ whole genome shotgun (WGS) entry which is preliminary data.</text>
</comment>
<dbReference type="Gene3D" id="3.40.50.150">
    <property type="entry name" value="Vaccinia Virus protein VP39"/>
    <property type="match status" value="1"/>
</dbReference>
<proteinExistence type="predicted"/>
<dbReference type="InterPro" id="IPR013216">
    <property type="entry name" value="Methyltransf_11"/>
</dbReference>
<protein>
    <recommendedName>
        <fullName evidence="1">Methyltransferase type 11 domain-containing protein</fullName>
    </recommendedName>
</protein>
<dbReference type="InterPro" id="IPR029063">
    <property type="entry name" value="SAM-dependent_MTases_sf"/>
</dbReference>
<evidence type="ECO:0000259" key="1">
    <source>
        <dbReference type="Pfam" id="PF08241"/>
    </source>
</evidence>
<dbReference type="GO" id="GO:0008757">
    <property type="term" value="F:S-adenosylmethionine-dependent methyltransferase activity"/>
    <property type="evidence" value="ECO:0007669"/>
    <property type="project" value="InterPro"/>
</dbReference>
<accession>A0A0A2A4B4</accession>
<evidence type="ECO:0000313" key="2">
    <source>
        <dbReference type="EMBL" id="KGF96722.1"/>
    </source>
</evidence>
<evidence type="ECO:0000313" key="3">
    <source>
        <dbReference type="Proteomes" id="UP000030355"/>
    </source>
</evidence>
<dbReference type="EMBL" id="JNAL01000007">
    <property type="protein sequence ID" value="KGF96722.1"/>
    <property type="molecule type" value="Genomic_DNA"/>
</dbReference>
<reference evidence="3" key="1">
    <citation type="journal article" date="2014" name="Sci. Data">
        <title>Genomes of diverse isolates of the marine cyanobacterium Prochlorococcus.</title>
        <authorList>
            <person name="Biller S."/>
            <person name="Berube P."/>
            <person name="Thompson J."/>
            <person name="Kelly L."/>
            <person name="Roggensack S."/>
            <person name="Awad L."/>
            <person name="Roache-Johnson K."/>
            <person name="Ding H."/>
            <person name="Giovannoni S.J."/>
            <person name="Moore L.R."/>
            <person name="Chisholm S.W."/>
        </authorList>
    </citation>
    <scope>NUCLEOTIDE SEQUENCE [LARGE SCALE GENOMIC DNA]</scope>
    <source>
        <strain evidence="3">MIT 9201</strain>
    </source>
</reference>
<dbReference type="eggNOG" id="COG2226">
    <property type="taxonomic scope" value="Bacteria"/>
</dbReference>
<dbReference type="PANTHER" id="PTHR43036">
    <property type="entry name" value="OSJNBB0011N17.9 PROTEIN"/>
    <property type="match status" value="1"/>
</dbReference>
<dbReference type="SUPFAM" id="SSF53335">
    <property type="entry name" value="S-adenosyl-L-methionine-dependent methyltransferases"/>
    <property type="match status" value="1"/>
</dbReference>
<dbReference type="Proteomes" id="UP000030355">
    <property type="component" value="Unassembled WGS sequence"/>
</dbReference>
<dbReference type="Pfam" id="PF08241">
    <property type="entry name" value="Methyltransf_11"/>
    <property type="match status" value="1"/>
</dbReference>
<name>A0A0A2A4B4_PROMR</name>
<organism evidence="2 3">
    <name type="scientific">Prochlorococcus marinus str. MIT 9201</name>
    <dbReference type="NCBI Taxonomy" id="93057"/>
    <lineage>
        <taxon>Bacteria</taxon>
        <taxon>Bacillati</taxon>
        <taxon>Cyanobacteriota</taxon>
        <taxon>Cyanophyceae</taxon>
        <taxon>Synechococcales</taxon>
        <taxon>Prochlorococcaceae</taxon>
        <taxon>Prochlorococcus</taxon>
    </lineage>
</organism>
<dbReference type="STRING" id="93057.EU95_0607"/>